<dbReference type="CDD" id="cd06223">
    <property type="entry name" value="PRTases_typeI"/>
    <property type="match status" value="1"/>
</dbReference>
<comment type="similarity">
    <text evidence="2 7 8">In the C-terminal section; belongs to the purine/pyrimidine phosphoribosyltransferase family.</text>
</comment>
<dbReference type="eggNOG" id="arCOG00093">
    <property type="taxonomic scope" value="Archaea"/>
</dbReference>
<dbReference type="UniPathway" id="UPA00074">
    <property type="reaction ID" value="UER00124"/>
</dbReference>
<evidence type="ECO:0000256" key="11">
    <source>
        <dbReference type="PIRSR" id="PIRSR000485-3"/>
    </source>
</evidence>
<dbReference type="KEGG" id="abi:Aboo_1389"/>
<dbReference type="MEROPS" id="C44.001"/>
<comment type="pathway">
    <text evidence="1 7 8">Purine metabolism; IMP biosynthesis via de novo pathway; N(1)-(5-phospho-D-ribosyl)glycinamide from 5-phospho-alpha-D-ribose 1-diphosphate: step 1/2.</text>
</comment>
<evidence type="ECO:0000256" key="2">
    <source>
        <dbReference type="ARBA" id="ARBA00010138"/>
    </source>
</evidence>
<dbReference type="GO" id="GO:0051539">
    <property type="term" value="F:4 iron, 4 sulfur cluster binding"/>
    <property type="evidence" value="ECO:0007669"/>
    <property type="project" value="UniProtKB-KW"/>
</dbReference>
<proteinExistence type="inferred from homology"/>
<comment type="cofactor">
    <cofactor evidence="7 11">
        <name>[4Fe-4S] cluster</name>
        <dbReference type="ChEBI" id="CHEBI:49883"/>
    </cofactor>
    <text evidence="7 11">Binds 1 [4Fe-4S] cluster per subunit.</text>
</comment>
<keyword evidence="5 7" id="KW-0658">Purine biosynthesis</keyword>
<dbReference type="Proteomes" id="UP000001400">
    <property type="component" value="Chromosome"/>
</dbReference>
<reference evidence="12" key="1">
    <citation type="submission" date="2010-02" db="EMBL/GenBank/DDBJ databases">
        <title>Complete sequence of Aciduliprofundum boonei T469.</title>
        <authorList>
            <consortium name="US DOE Joint Genome Institute"/>
            <person name="Lucas S."/>
            <person name="Copeland A."/>
            <person name="Lapidus A."/>
            <person name="Cheng J.-F."/>
            <person name="Bruce D."/>
            <person name="Goodwin L."/>
            <person name="Pitluck S."/>
            <person name="Saunders E."/>
            <person name="Detter J.C."/>
            <person name="Han C."/>
            <person name="Tapia R."/>
            <person name="Land M."/>
            <person name="Hauser L."/>
            <person name="Kyrpides N."/>
            <person name="Mikhailova N."/>
            <person name="Flores G."/>
            <person name="Reysenbach A.-L."/>
            <person name="Woyke T."/>
        </authorList>
    </citation>
    <scope>NUCLEOTIDE SEQUENCE</scope>
    <source>
        <strain evidence="12">T469</strain>
    </source>
</reference>
<feature type="binding site" evidence="7 10">
    <location>
        <position position="303"/>
    </location>
    <ligand>
        <name>Mg(2+)</name>
        <dbReference type="ChEBI" id="CHEBI:18420"/>
    </ligand>
</feature>
<dbReference type="Gene3D" id="3.60.20.10">
    <property type="entry name" value="Glutamine Phosphoribosylpyrophosphate, subunit 1, domain 1"/>
    <property type="match status" value="1"/>
</dbReference>
<dbReference type="EC" id="2.4.2.14" evidence="7"/>
<dbReference type="InterPro" id="IPR000836">
    <property type="entry name" value="PRTase_dom"/>
</dbReference>
<comment type="catalytic activity">
    <reaction evidence="7 8">
        <text>5-phospho-beta-D-ribosylamine + L-glutamate + diphosphate = 5-phospho-alpha-D-ribose 1-diphosphate + L-glutamine + H2O</text>
        <dbReference type="Rhea" id="RHEA:14905"/>
        <dbReference type="ChEBI" id="CHEBI:15377"/>
        <dbReference type="ChEBI" id="CHEBI:29985"/>
        <dbReference type="ChEBI" id="CHEBI:33019"/>
        <dbReference type="ChEBI" id="CHEBI:58017"/>
        <dbReference type="ChEBI" id="CHEBI:58359"/>
        <dbReference type="ChEBI" id="CHEBI:58681"/>
        <dbReference type="EC" id="2.4.2.14"/>
    </reaction>
</comment>
<evidence type="ECO:0000256" key="10">
    <source>
        <dbReference type="PIRSR" id="PIRSR000485-2"/>
    </source>
</evidence>
<dbReference type="PANTHER" id="PTHR11907">
    <property type="entry name" value="AMIDOPHOSPHORIBOSYLTRANSFERASE"/>
    <property type="match status" value="1"/>
</dbReference>
<dbReference type="Pfam" id="PF13537">
    <property type="entry name" value="GATase_7"/>
    <property type="match status" value="1"/>
</dbReference>
<feature type="binding site" evidence="7 11">
    <location>
        <position position="453"/>
    </location>
    <ligand>
        <name>[4Fe-4S] cluster</name>
        <dbReference type="ChEBI" id="CHEBI:49883"/>
    </ligand>
</feature>
<keyword evidence="6 7" id="KW-0315">Glutamine amidotransferase</keyword>
<feature type="binding site" evidence="7 11">
    <location>
        <position position="256"/>
    </location>
    <ligand>
        <name>[4Fe-4S] cluster</name>
        <dbReference type="ChEBI" id="CHEBI:49883"/>
    </ligand>
</feature>
<dbReference type="GO" id="GO:0006189">
    <property type="term" value="P:'de novo' IMP biosynthetic process"/>
    <property type="evidence" value="ECO:0007669"/>
    <property type="project" value="UniProtKB-UniRule"/>
</dbReference>
<dbReference type="Pfam" id="PF00156">
    <property type="entry name" value="Pribosyltran"/>
    <property type="match status" value="1"/>
</dbReference>
<evidence type="ECO:0000256" key="3">
    <source>
        <dbReference type="ARBA" id="ARBA00022676"/>
    </source>
</evidence>
<evidence type="ECO:0000313" key="12">
    <source>
        <dbReference type="EMBL" id="ADD09196.1"/>
    </source>
</evidence>
<name>B5ID36_ACIB4</name>
<dbReference type="InterPro" id="IPR029057">
    <property type="entry name" value="PRTase-like"/>
</dbReference>
<keyword evidence="7 10" id="KW-0479">Metal-binding</keyword>
<feature type="binding site" evidence="7 10">
    <location>
        <position position="366"/>
    </location>
    <ligand>
        <name>Mg(2+)</name>
        <dbReference type="ChEBI" id="CHEBI:18420"/>
    </ligand>
</feature>
<keyword evidence="7 11" id="KW-0408">Iron</keyword>
<organism evidence="12 13">
    <name type="scientific">Aciduliprofundum boonei (strain DSM 19572 / T469)</name>
    <dbReference type="NCBI Taxonomy" id="439481"/>
    <lineage>
        <taxon>Archaea</taxon>
        <taxon>Methanobacteriati</taxon>
        <taxon>Thermoplasmatota</taxon>
        <taxon>DHVE2 group</taxon>
        <taxon>Candidatus Aciduliprofundum</taxon>
    </lineage>
</organism>
<keyword evidence="7 11" id="KW-0411">Iron-sulfur</keyword>
<dbReference type="GO" id="GO:0004044">
    <property type="term" value="F:amidophosphoribosyltransferase activity"/>
    <property type="evidence" value="ECO:0007669"/>
    <property type="project" value="UniProtKB-UniRule"/>
</dbReference>
<gene>
    <name evidence="7" type="primary">purF</name>
    <name evidence="12" type="ordered locus">Aboo_1389</name>
</gene>
<keyword evidence="4 7" id="KW-0808">Transferase</keyword>
<dbReference type="GO" id="GO:0000287">
    <property type="term" value="F:magnesium ion binding"/>
    <property type="evidence" value="ECO:0007669"/>
    <property type="project" value="UniProtKB-UniRule"/>
</dbReference>
<dbReference type="RefSeq" id="WP_008084127.1">
    <property type="nucleotide sequence ID" value="NC_013926.1"/>
</dbReference>
<dbReference type="GO" id="GO:0009113">
    <property type="term" value="P:purine nucleobase biosynthetic process"/>
    <property type="evidence" value="ECO:0007669"/>
    <property type="project" value="UniProtKB-UniRule"/>
</dbReference>
<dbReference type="Gene3D" id="3.40.50.2020">
    <property type="match status" value="1"/>
</dbReference>
<dbReference type="OrthoDB" id="5976at2157"/>
<dbReference type="EMBL" id="CP001941">
    <property type="protein sequence ID" value="ADD09196.1"/>
    <property type="molecule type" value="Genomic_DNA"/>
</dbReference>
<dbReference type="SUPFAM" id="SSF53271">
    <property type="entry name" value="PRTase-like"/>
    <property type="match status" value="1"/>
</dbReference>
<dbReference type="GeneID" id="8828351"/>
<evidence type="ECO:0000256" key="6">
    <source>
        <dbReference type="ARBA" id="ARBA00022962"/>
    </source>
</evidence>
<sequence length="479" mass="53273">MVIPLQECAHTHGQRKRNEYCGIAGFSSIYDVSHLLYFSLRALQHRGQESAGIAIYSKEDVSLYKGMGLVHEVFNSTILESLKGNVGIGHVRYSTTGSSSIENAQPIRIYTKEHKIAVAHNGEIVNVGELKDFLNEIGAAFITKADSEVIARVLAYELSKHDVVESLKNMVRRLRGSFSLAILIDNRLFAIRDPLGIRPLVLGKIDGGYGLASESTAFHSIGGKFIRDVEPGEIVEITHKGFITHHIFKKKHKAHCMFEYVYFARADSVIDGRCVYDVRREIGRILAEEHPVQADFVVPVPDSGRAHAIGYSERSGIPYAEGLMKNRYVERTFILPSQETRVMEINMKLSPVKSVIKGKKIVLVDDSIVRGNTMRKIVKMLKEAGAEEVHVRVGSPPIIAPCYLGIDMKTRDQFIAAEKSVEEIREIIGADSLGYISIEGLVKAIGLPYGDLCLGCLTGKYPVQIKGEKIRFQSDLEEF</sequence>
<evidence type="ECO:0000256" key="8">
    <source>
        <dbReference type="PIRNR" id="PIRNR000485"/>
    </source>
</evidence>
<evidence type="ECO:0000313" key="13">
    <source>
        <dbReference type="Proteomes" id="UP000001400"/>
    </source>
</evidence>
<evidence type="ECO:0000256" key="4">
    <source>
        <dbReference type="ARBA" id="ARBA00022679"/>
    </source>
</evidence>
<evidence type="ECO:0000256" key="5">
    <source>
        <dbReference type="ARBA" id="ARBA00022755"/>
    </source>
</evidence>
<keyword evidence="7 10" id="KW-0460">Magnesium</keyword>
<dbReference type="PROSITE" id="PS51278">
    <property type="entry name" value="GATASE_TYPE_2"/>
    <property type="match status" value="1"/>
</dbReference>
<feature type="binding site" evidence="7 10">
    <location>
        <position position="365"/>
    </location>
    <ligand>
        <name>Mg(2+)</name>
        <dbReference type="ChEBI" id="CHEBI:18420"/>
    </ligand>
</feature>
<dbReference type="InterPro" id="IPR017932">
    <property type="entry name" value="GATase_2_dom"/>
</dbReference>
<evidence type="ECO:0000256" key="1">
    <source>
        <dbReference type="ARBA" id="ARBA00005209"/>
    </source>
</evidence>
<feature type="binding site" evidence="7 11">
    <location>
        <position position="402"/>
    </location>
    <ligand>
        <name>[4Fe-4S] cluster</name>
        <dbReference type="ChEBI" id="CHEBI:49883"/>
    </ligand>
</feature>
<dbReference type="InterPro" id="IPR005854">
    <property type="entry name" value="PurF"/>
</dbReference>
<keyword evidence="3 7" id="KW-0328">Glycosyltransferase</keyword>
<dbReference type="InterPro" id="IPR029055">
    <property type="entry name" value="Ntn_hydrolases_N"/>
</dbReference>
<dbReference type="HAMAP" id="MF_01931">
    <property type="entry name" value="PurF"/>
    <property type="match status" value="1"/>
</dbReference>
<dbReference type="SUPFAM" id="SSF56235">
    <property type="entry name" value="N-terminal nucleophile aminohydrolases (Ntn hydrolases)"/>
    <property type="match status" value="1"/>
</dbReference>
<dbReference type="STRING" id="439481.Aboo_1389"/>
<dbReference type="HOGENOM" id="CLU_022389_3_1_2"/>
<protein>
    <recommendedName>
        <fullName evidence="7">Amidophosphoribosyltransferase</fullName>
        <shortName evidence="7">ATase</shortName>
        <ecNumber evidence="7">2.4.2.14</ecNumber>
    </recommendedName>
    <alternativeName>
        <fullName evidence="7">Glutamine phosphoribosylpyrophosphate amidotransferase</fullName>
        <shortName evidence="7">GPATase</shortName>
    </alternativeName>
</protein>
<evidence type="ECO:0000256" key="9">
    <source>
        <dbReference type="PIRSR" id="PIRSR000485-1"/>
    </source>
</evidence>
<accession>B5ID36</accession>
<comment type="cofactor">
    <cofactor evidence="7 10">
        <name>Mg(2+)</name>
        <dbReference type="ChEBI" id="CHEBI:18420"/>
    </cofactor>
    <text evidence="7 10">Binds 1 Mg(2+) ion per subunit.</text>
</comment>
<feature type="active site" description="Nucleophile" evidence="7 9">
    <location>
        <position position="21"/>
    </location>
</feature>
<dbReference type="InterPro" id="IPR035584">
    <property type="entry name" value="PurF_N"/>
</dbReference>
<keyword evidence="13" id="KW-1185">Reference proteome</keyword>
<dbReference type="PIRSF" id="PIRSF000485">
    <property type="entry name" value="Amd_phspho_trans"/>
    <property type="match status" value="1"/>
</dbReference>
<keyword evidence="7" id="KW-0004">4Fe-4S</keyword>
<dbReference type="AlphaFoldDB" id="B5ID36"/>
<feature type="binding site" evidence="7 11">
    <location>
        <position position="456"/>
    </location>
    <ligand>
        <name>[4Fe-4S] cluster</name>
        <dbReference type="ChEBI" id="CHEBI:49883"/>
    </ligand>
</feature>
<comment type="function">
    <text evidence="7">Catalyzes the formation of phosphoribosylamine from phosphoribosylpyrophosphate (PRPP) and glutamine.</text>
</comment>
<dbReference type="CDD" id="cd00715">
    <property type="entry name" value="GPATase_N"/>
    <property type="match status" value="1"/>
</dbReference>
<evidence type="ECO:0000256" key="7">
    <source>
        <dbReference type="HAMAP-Rule" id="MF_01931"/>
    </source>
</evidence>
<dbReference type="NCBIfam" id="TIGR01134">
    <property type="entry name" value="purF"/>
    <property type="match status" value="1"/>
</dbReference>